<organism evidence="2 3">
    <name type="scientific">Bos indicus x Bos taurus</name>
    <name type="common">Hybrid cattle</name>
    <dbReference type="NCBI Taxonomy" id="30522"/>
    <lineage>
        <taxon>Eukaryota</taxon>
        <taxon>Metazoa</taxon>
        <taxon>Chordata</taxon>
        <taxon>Craniata</taxon>
        <taxon>Vertebrata</taxon>
        <taxon>Euteleostomi</taxon>
        <taxon>Mammalia</taxon>
        <taxon>Eutheria</taxon>
        <taxon>Laurasiatheria</taxon>
        <taxon>Artiodactyla</taxon>
        <taxon>Ruminantia</taxon>
        <taxon>Pecora</taxon>
        <taxon>Bovidae</taxon>
        <taxon>Bovinae</taxon>
        <taxon>Bos</taxon>
    </lineage>
</organism>
<evidence type="ECO:0000259" key="1">
    <source>
        <dbReference type="SMART" id="SM00860"/>
    </source>
</evidence>
<accession>A0A4W2I3Y0</accession>
<dbReference type="InterPro" id="IPR039231">
    <property type="entry name" value="TPGS2"/>
</dbReference>
<protein>
    <submittedName>
        <fullName evidence="2">Tubulin polyglutamylase complex subunit 2</fullName>
    </submittedName>
</protein>
<evidence type="ECO:0000313" key="2">
    <source>
        <dbReference type="Ensembl" id="ENSBIXP00005038437.1"/>
    </source>
</evidence>
<dbReference type="InterPro" id="IPR037883">
    <property type="entry name" value="Knr4/Smi1-like_sf"/>
</dbReference>
<gene>
    <name evidence="2" type="primary">TPGS2</name>
</gene>
<dbReference type="SUPFAM" id="SSF160631">
    <property type="entry name" value="SMI1/KNR4-like"/>
    <property type="match status" value="1"/>
</dbReference>
<evidence type="ECO:0000313" key="3">
    <source>
        <dbReference type="Proteomes" id="UP000429181"/>
    </source>
</evidence>
<dbReference type="AlphaFoldDB" id="A0A4W2I3Y0"/>
<dbReference type="Ensembl" id="ENSBIXT00005028566.1">
    <property type="protein sequence ID" value="ENSBIXP00005038437.1"/>
    <property type="gene ID" value="ENSBIXG00005020487.1"/>
</dbReference>
<dbReference type="Proteomes" id="UP000429181">
    <property type="component" value="Chromosome 24"/>
</dbReference>
<dbReference type="GO" id="GO:0061523">
    <property type="term" value="P:cilium disassembly"/>
    <property type="evidence" value="ECO:0007669"/>
    <property type="project" value="Ensembl"/>
</dbReference>
<reference evidence="2 3" key="1">
    <citation type="submission" date="2018-11" db="EMBL/GenBank/DDBJ databases">
        <title>Haplotype-resolved cattle genomes.</title>
        <authorList>
            <person name="Low W.Y."/>
            <person name="Tearle R."/>
            <person name="Bickhart D.M."/>
            <person name="Rosen B.D."/>
            <person name="Koren S."/>
            <person name="Rhie A."/>
            <person name="Hiendleder S."/>
            <person name="Phillippy A.M."/>
            <person name="Smith T.P.L."/>
            <person name="Williams J.L."/>
        </authorList>
    </citation>
    <scope>NUCLEOTIDE SEQUENCE [LARGE SCALE GENOMIC DNA]</scope>
</reference>
<dbReference type="InterPro" id="IPR018958">
    <property type="entry name" value="Knr4/Smi1-like_dom"/>
</dbReference>
<dbReference type="SMART" id="SM00860">
    <property type="entry name" value="SMI1_KNR4"/>
    <property type="match status" value="1"/>
</dbReference>
<dbReference type="PANTHER" id="PTHR31854:SF2">
    <property type="entry name" value="TUBULIN POLYGLUTAMYLASE COMPLEX SUBUNIT 2"/>
    <property type="match status" value="1"/>
</dbReference>
<dbReference type="GeneTree" id="ENSGT00390000018344"/>
<dbReference type="PANTHER" id="PTHR31854">
    <property type="entry name" value="TUBULIN POLYGLUTAMYLASE COMPLEX SUBUNIT 2"/>
    <property type="match status" value="1"/>
</dbReference>
<dbReference type="Gene3D" id="3.40.1580.10">
    <property type="entry name" value="SMI1/KNR4-like"/>
    <property type="match status" value="1"/>
</dbReference>
<name>A0A4W2I3Y0_BOBOX</name>
<reference evidence="2" key="2">
    <citation type="submission" date="2025-08" db="UniProtKB">
        <authorList>
            <consortium name="Ensembl"/>
        </authorList>
    </citation>
    <scope>IDENTIFICATION</scope>
</reference>
<feature type="domain" description="Knr4/Smi1-like" evidence="1">
    <location>
        <begin position="43"/>
        <end position="186"/>
    </location>
</feature>
<dbReference type="Pfam" id="PF09346">
    <property type="entry name" value="SMI1_KNR4"/>
    <property type="match status" value="1"/>
</dbReference>
<dbReference type="GO" id="GO:0046785">
    <property type="term" value="P:microtubule polymerization"/>
    <property type="evidence" value="ECO:0007669"/>
    <property type="project" value="Ensembl"/>
</dbReference>
<proteinExistence type="predicted"/>
<sequence length="444" mass="49984">MEETSPPLLGSSKPHLEKLTLGVTRILESSPGVTEVTIIEKPPAERHMISSWEQKNNCVLPEDLKNFYLMTNGFHMTWNVKLDEHTIPLGSMAINSISKLTQLNQSSMYSLPNAPTLADLEDDIQEASENHPEKPHFDSRSVIFELDPCNGNGKVCLVYKRGKPGLAQDTEIWFLDRALYWHFLTDTFTAYYRLLITHLGLPQWQYAFTSYGISPQAKQWFNMYKPITYNTNLLTEETDSFVNKLDPSKVFKSKNKTIIPKKKGPVQPAGGQKGPSGISTLDRKGKVLVAKLCSTLCNPVNCSPPGSSVHGILQVRILECVTIPFSRGTFPTQGSNLGLLNCKQILYHLSHQGSLTLDRGQHLTHQSTDTSWRAYCLLSSLTQRMNTLRVFNSSTKFCSEEYPQIRPPHTLLHFQAQQGPRAPWPQLLLHQLTLPQAQTSWAPD</sequence>